<dbReference type="InterPro" id="IPR029058">
    <property type="entry name" value="AB_hydrolase_fold"/>
</dbReference>
<dbReference type="InterPro" id="IPR000801">
    <property type="entry name" value="Esterase-like"/>
</dbReference>
<dbReference type="PANTHER" id="PTHR48098">
    <property type="entry name" value="ENTEROCHELIN ESTERASE-RELATED"/>
    <property type="match status" value="1"/>
</dbReference>
<dbReference type="GO" id="GO:0016787">
    <property type="term" value="F:hydrolase activity"/>
    <property type="evidence" value="ECO:0007669"/>
    <property type="project" value="UniProtKB-KW"/>
</dbReference>
<dbReference type="InterPro" id="IPR050583">
    <property type="entry name" value="Mycobacterial_A85_antigen"/>
</dbReference>
<gene>
    <name evidence="1" type="ORF">AACH00_13680</name>
</gene>
<dbReference type="PANTHER" id="PTHR48098:SF6">
    <property type="entry name" value="FERRI-BACILLIBACTIN ESTERASE BESA"/>
    <property type="match status" value="1"/>
</dbReference>
<name>A0ABU9CAF0_9BURK</name>
<reference evidence="1 2" key="1">
    <citation type="submission" date="2024-04" db="EMBL/GenBank/DDBJ databases">
        <title>Novel species of the genus Ideonella isolated from streams.</title>
        <authorList>
            <person name="Lu H."/>
        </authorList>
    </citation>
    <scope>NUCLEOTIDE SEQUENCE [LARGE SCALE GENOMIC DNA]</scope>
    <source>
        <strain evidence="1 2">LYT19W</strain>
    </source>
</reference>
<evidence type="ECO:0000313" key="2">
    <source>
        <dbReference type="Proteomes" id="UP001379945"/>
    </source>
</evidence>
<keyword evidence="2" id="KW-1185">Reference proteome</keyword>
<dbReference type="Pfam" id="PF00756">
    <property type="entry name" value="Esterase"/>
    <property type="match status" value="1"/>
</dbReference>
<keyword evidence="1" id="KW-0378">Hydrolase</keyword>
<evidence type="ECO:0000313" key="1">
    <source>
        <dbReference type="EMBL" id="MEK8047407.1"/>
    </source>
</evidence>
<dbReference type="SUPFAM" id="SSF53474">
    <property type="entry name" value="alpha/beta-Hydrolases"/>
    <property type="match status" value="1"/>
</dbReference>
<dbReference type="Gene3D" id="3.40.50.1820">
    <property type="entry name" value="alpha/beta hydrolase"/>
    <property type="match status" value="1"/>
</dbReference>
<organism evidence="1 2">
    <name type="scientific">Ideonella margarita</name>
    <dbReference type="NCBI Taxonomy" id="2984191"/>
    <lineage>
        <taxon>Bacteria</taxon>
        <taxon>Pseudomonadati</taxon>
        <taxon>Pseudomonadota</taxon>
        <taxon>Betaproteobacteria</taxon>
        <taxon>Burkholderiales</taxon>
        <taxon>Sphaerotilaceae</taxon>
        <taxon>Ideonella</taxon>
    </lineage>
</organism>
<protein>
    <submittedName>
        <fullName evidence="1">Alpha/beta hydrolase-fold protein</fullName>
    </submittedName>
</protein>
<dbReference type="RefSeq" id="WP_341399716.1">
    <property type="nucleotide sequence ID" value="NZ_JBBUTI010000009.1"/>
</dbReference>
<dbReference type="Proteomes" id="UP001379945">
    <property type="component" value="Unassembled WGS sequence"/>
</dbReference>
<dbReference type="EMBL" id="JBBUTI010000009">
    <property type="protein sequence ID" value="MEK8047407.1"/>
    <property type="molecule type" value="Genomic_DNA"/>
</dbReference>
<sequence>MILTSATLSATAAETPVVASAPLPNVAVGRLERLANFPSKFVDARHVDVWLPAGYRADRPHAVLYMHDGQMLFDARTTWNRQAWNVHEAVQRLINDGRLTDTIVVGVWNNGPYRHSEYFPQKFLPLMPAARREQHVAQSLKGKPQSDAYLRFLVEELKPAIDARYATRRDAASTVLMGSSMGGLISVYAMNEYPQVFGGAAGLSTHWVGMHKANAAIPLAAFNYLRDHLADPATHRLYQDHGTTELDALYAPYQSVVDDLARERGYVDGVNFDTRVFAGTGHNEKAWADRLETPLLFLLGKR</sequence>
<accession>A0ABU9CAF0</accession>
<comment type="caution">
    <text evidence="1">The sequence shown here is derived from an EMBL/GenBank/DDBJ whole genome shotgun (WGS) entry which is preliminary data.</text>
</comment>
<proteinExistence type="predicted"/>